<dbReference type="EMBL" id="JACJMO010000004">
    <property type="protein sequence ID" value="MBM6856980.1"/>
    <property type="molecule type" value="Genomic_DNA"/>
</dbReference>
<accession>A0AA41DAL8</accession>
<gene>
    <name evidence="2" type="ORF">H6D15_05080</name>
</gene>
<name>A0AA41DAL8_9BACT</name>
<dbReference type="AlphaFoldDB" id="A0AA41DAL8"/>
<proteinExistence type="predicted"/>
<evidence type="ECO:0000313" key="3">
    <source>
        <dbReference type="Proteomes" id="UP000698924"/>
    </source>
</evidence>
<comment type="caution">
    <text evidence="2">The sequence shown here is derived from an EMBL/GenBank/DDBJ whole genome shotgun (WGS) entry which is preliminary data.</text>
</comment>
<reference evidence="2 3" key="1">
    <citation type="journal article" date="2021" name="Sci. Rep.">
        <title>The distribution of antibiotic resistance genes in chicken gut microbiota commensals.</title>
        <authorList>
            <person name="Juricova H."/>
            <person name="Matiasovicova J."/>
            <person name="Kubasova T."/>
            <person name="Cejkova D."/>
            <person name="Rychlik I."/>
        </authorList>
    </citation>
    <scope>NUCLEOTIDE SEQUENCE [LARGE SCALE GENOMIC DNA]</scope>
    <source>
        <strain evidence="2 3">An421</strain>
    </source>
</reference>
<evidence type="ECO:0000313" key="2">
    <source>
        <dbReference type="EMBL" id="MBM6856980.1"/>
    </source>
</evidence>
<dbReference type="Proteomes" id="UP000698924">
    <property type="component" value="Unassembled WGS sequence"/>
</dbReference>
<sequence>MKEILYNFSRVRAKNAQHVLFLTHALAAIPQEVAEARGFAARLTAFATAAANEQECFRPGRAFLDTADIVAADRARDELFYFYNQVIQAYASYHPDAERRKAGATLAFAFREAGNVAKADYASETASLTDLVGTLRSEPYVAALAVLGLDEAPDELEAVNQAFDALFVKRTAEERDRAQSWNMKTLRPLSDAAFDDLAKAINALYISNELVAGDEAIRTELGKVIDDVNAVIVRLKKTMNQGAAGVDPSEDEPGDTTPTPEPEEPEPGGDEGGSPL</sequence>
<dbReference type="RefSeq" id="WP_204971330.1">
    <property type="nucleotide sequence ID" value="NZ_JAAZTS010000004.1"/>
</dbReference>
<protein>
    <submittedName>
        <fullName evidence="2">Uncharacterized protein</fullName>
    </submittedName>
</protein>
<feature type="region of interest" description="Disordered" evidence="1">
    <location>
        <begin position="239"/>
        <end position="276"/>
    </location>
</feature>
<dbReference type="Pfam" id="PF19775">
    <property type="entry name" value="DUF6261"/>
    <property type="match status" value="1"/>
</dbReference>
<keyword evidence="3" id="KW-1185">Reference proteome</keyword>
<evidence type="ECO:0000256" key="1">
    <source>
        <dbReference type="SAM" id="MobiDB-lite"/>
    </source>
</evidence>
<dbReference type="InterPro" id="IPR046228">
    <property type="entry name" value="DUF6261"/>
</dbReference>
<organism evidence="2 3">
    <name type="scientific">Caecibacteroides pullorum</name>
    <dbReference type="NCBI Taxonomy" id="2725562"/>
    <lineage>
        <taxon>Bacteria</taxon>
        <taxon>Pseudomonadati</taxon>
        <taxon>Bacteroidota</taxon>
        <taxon>Bacteroidia</taxon>
        <taxon>Bacteroidales</taxon>
        <taxon>Bacteroidaceae</taxon>
        <taxon>Caecibacteroides</taxon>
    </lineage>
</organism>